<feature type="transmembrane region" description="Helical" evidence="5">
    <location>
        <begin position="12"/>
        <end position="33"/>
    </location>
</feature>
<proteinExistence type="predicted"/>
<comment type="subcellular location">
    <subcellularLocation>
        <location evidence="1">Membrane</location>
        <topology evidence="1">Multi-pass membrane protein</topology>
    </subcellularLocation>
</comment>
<dbReference type="GO" id="GO:0006508">
    <property type="term" value="P:proteolysis"/>
    <property type="evidence" value="ECO:0007669"/>
    <property type="project" value="UniProtKB-KW"/>
</dbReference>
<evidence type="ECO:0000259" key="6">
    <source>
        <dbReference type="Pfam" id="PF01694"/>
    </source>
</evidence>
<dbReference type="Gene3D" id="1.20.1540.10">
    <property type="entry name" value="Rhomboid-like"/>
    <property type="match status" value="1"/>
</dbReference>
<name>A0A4R3YIX3_9FIRM</name>
<accession>A0A4R3YIX3</accession>
<feature type="transmembrane region" description="Helical" evidence="5">
    <location>
        <begin position="125"/>
        <end position="147"/>
    </location>
</feature>
<feature type="domain" description="Peptidase S54 rhomboid" evidence="6">
    <location>
        <begin position="57"/>
        <end position="197"/>
    </location>
</feature>
<dbReference type="PANTHER" id="PTHR43066:SF11">
    <property type="entry name" value="PEPTIDASE S54 RHOMBOID DOMAIN-CONTAINING PROTEIN"/>
    <property type="match status" value="1"/>
</dbReference>
<reference evidence="7 8" key="1">
    <citation type="submission" date="2019-03" db="EMBL/GenBank/DDBJ databases">
        <title>Genomic Encyclopedia of Type Strains, Phase IV (KMG-IV): sequencing the most valuable type-strain genomes for metagenomic binning, comparative biology and taxonomic classification.</title>
        <authorList>
            <person name="Goeker M."/>
        </authorList>
    </citation>
    <scope>NUCLEOTIDE SEQUENCE [LARGE SCALE GENOMIC DNA]</scope>
    <source>
        <strain evidence="7 8">DSM 29487</strain>
    </source>
</reference>
<evidence type="ECO:0000256" key="5">
    <source>
        <dbReference type="SAM" id="Phobius"/>
    </source>
</evidence>
<dbReference type="Pfam" id="PF01694">
    <property type="entry name" value="Rhomboid"/>
    <property type="match status" value="1"/>
</dbReference>
<keyword evidence="3 5" id="KW-1133">Transmembrane helix</keyword>
<feature type="transmembrane region" description="Helical" evidence="5">
    <location>
        <begin position="67"/>
        <end position="86"/>
    </location>
</feature>
<keyword evidence="7" id="KW-0645">Protease</keyword>
<feature type="transmembrane region" description="Helical" evidence="5">
    <location>
        <begin position="98"/>
        <end position="119"/>
    </location>
</feature>
<evidence type="ECO:0000313" key="8">
    <source>
        <dbReference type="Proteomes" id="UP000295515"/>
    </source>
</evidence>
<comment type="caution">
    <text evidence="7">The sequence shown here is derived from an EMBL/GenBank/DDBJ whole genome shotgun (WGS) entry which is preliminary data.</text>
</comment>
<dbReference type="PANTHER" id="PTHR43066">
    <property type="entry name" value="RHOMBOID-RELATED PROTEIN"/>
    <property type="match status" value="1"/>
</dbReference>
<evidence type="ECO:0000256" key="1">
    <source>
        <dbReference type="ARBA" id="ARBA00004141"/>
    </source>
</evidence>
<dbReference type="SUPFAM" id="SSF144091">
    <property type="entry name" value="Rhomboid-like"/>
    <property type="match status" value="1"/>
</dbReference>
<dbReference type="AlphaFoldDB" id="A0A4R3YIX3"/>
<dbReference type="EMBL" id="SMCQ01000039">
    <property type="protein sequence ID" value="TCV90954.1"/>
    <property type="molecule type" value="Genomic_DNA"/>
</dbReference>
<feature type="transmembrane region" description="Helical" evidence="5">
    <location>
        <begin position="183"/>
        <end position="199"/>
    </location>
</feature>
<organism evidence="7 8">
    <name type="scientific">Longibaculum muris</name>
    <dbReference type="NCBI Taxonomy" id="1796628"/>
    <lineage>
        <taxon>Bacteria</taxon>
        <taxon>Bacillati</taxon>
        <taxon>Bacillota</taxon>
        <taxon>Erysipelotrichia</taxon>
        <taxon>Erysipelotrichales</taxon>
        <taxon>Coprobacillaceae</taxon>
        <taxon>Longibaculum</taxon>
    </lineage>
</organism>
<dbReference type="InterPro" id="IPR035952">
    <property type="entry name" value="Rhomboid-like_sf"/>
</dbReference>
<keyword evidence="4 5" id="KW-0472">Membrane</keyword>
<evidence type="ECO:0000256" key="2">
    <source>
        <dbReference type="ARBA" id="ARBA00022692"/>
    </source>
</evidence>
<dbReference type="Proteomes" id="UP000295515">
    <property type="component" value="Unassembled WGS sequence"/>
</dbReference>
<keyword evidence="8" id="KW-1185">Reference proteome</keyword>
<sequence>MLNELKRKFKKFPITISLIGICVVVYVISFVLFGEEMNTQEGLVMGAYNPLYVYYKHEIYRLFTANFIHFGLLHIAVNCYSLYGLGMFIEASLKTKKYVIVLLISALATTTLPFLLFLLNGFGAYSVSGGISGVIFGLIGALGALALKYRQVFMDVFKQLAPNVILMLVISFVVPSISMSGHLSGLIGGFVSTYVILNIKPKKKDPYRDLVN</sequence>
<dbReference type="GO" id="GO:0016020">
    <property type="term" value="C:membrane"/>
    <property type="evidence" value="ECO:0007669"/>
    <property type="project" value="UniProtKB-SubCell"/>
</dbReference>
<feature type="transmembrane region" description="Helical" evidence="5">
    <location>
        <begin position="159"/>
        <end position="177"/>
    </location>
</feature>
<dbReference type="GO" id="GO:0004252">
    <property type="term" value="F:serine-type endopeptidase activity"/>
    <property type="evidence" value="ECO:0007669"/>
    <property type="project" value="InterPro"/>
</dbReference>
<evidence type="ECO:0000256" key="3">
    <source>
        <dbReference type="ARBA" id="ARBA00022989"/>
    </source>
</evidence>
<dbReference type="InterPro" id="IPR022764">
    <property type="entry name" value="Peptidase_S54_rhomboid_dom"/>
</dbReference>
<keyword evidence="2 5" id="KW-0812">Transmembrane</keyword>
<evidence type="ECO:0000313" key="7">
    <source>
        <dbReference type="EMBL" id="TCV90954.1"/>
    </source>
</evidence>
<gene>
    <name evidence="7" type="ORF">EDD60_13913</name>
</gene>
<keyword evidence="7" id="KW-0378">Hydrolase</keyword>
<evidence type="ECO:0000256" key="4">
    <source>
        <dbReference type="ARBA" id="ARBA00023136"/>
    </source>
</evidence>
<protein>
    <submittedName>
        <fullName evidence="7">Rhomboid protease GluP</fullName>
    </submittedName>
</protein>